<proteinExistence type="predicted"/>
<name>A0A0V1H5F4_9BILA</name>
<organism evidence="1 2">
    <name type="scientific">Trichinella zimbabwensis</name>
    <dbReference type="NCBI Taxonomy" id="268475"/>
    <lineage>
        <taxon>Eukaryota</taxon>
        <taxon>Metazoa</taxon>
        <taxon>Ecdysozoa</taxon>
        <taxon>Nematoda</taxon>
        <taxon>Enoplea</taxon>
        <taxon>Dorylaimia</taxon>
        <taxon>Trichinellida</taxon>
        <taxon>Trichinellidae</taxon>
        <taxon>Trichinella</taxon>
    </lineage>
</organism>
<dbReference type="Proteomes" id="UP000055024">
    <property type="component" value="Unassembled WGS sequence"/>
</dbReference>
<accession>A0A0V1H5F4</accession>
<evidence type="ECO:0000313" key="2">
    <source>
        <dbReference type="Proteomes" id="UP000055024"/>
    </source>
</evidence>
<reference evidence="1 2" key="1">
    <citation type="submission" date="2015-01" db="EMBL/GenBank/DDBJ databases">
        <title>Evolution of Trichinella species and genotypes.</title>
        <authorList>
            <person name="Korhonen P.K."/>
            <person name="Edoardo P."/>
            <person name="Giuseppe L.R."/>
            <person name="Gasser R.B."/>
        </authorList>
    </citation>
    <scope>NUCLEOTIDE SEQUENCE [LARGE SCALE GENOMIC DNA]</scope>
    <source>
        <strain evidence="1">ISS1029</strain>
    </source>
</reference>
<comment type="caution">
    <text evidence="1">The sequence shown here is derived from an EMBL/GenBank/DDBJ whole genome shotgun (WGS) entry which is preliminary data.</text>
</comment>
<dbReference type="AlphaFoldDB" id="A0A0V1H5F4"/>
<gene>
    <name evidence="1" type="ORF">T11_4714</name>
</gene>
<sequence length="64" mass="7194">MKQISVCINRGFQKELLLREPREVNKLRDSVRLSGAVSVAFLDIKTLSCILALHFPTLPVIIVC</sequence>
<evidence type="ECO:0000313" key="1">
    <source>
        <dbReference type="EMBL" id="KRZ05603.1"/>
    </source>
</evidence>
<dbReference type="EMBL" id="JYDP01000135">
    <property type="protein sequence ID" value="KRZ05603.1"/>
    <property type="molecule type" value="Genomic_DNA"/>
</dbReference>
<protein>
    <submittedName>
        <fullName evidence="1">Uncharacterized protein</fullName>
    </submittedName>
</protein>
<keyword evidence="2" id="KW-1185">Reference proteome</keyword>